<feature type="domain" description="PTS EIIB type-4" evidence="8">
    <location>
        <begin position="1"/>
        <end position="161"/>
    </location>
</feature>
<keyword evidence="11" id="KW-1185">Reference proteome</keyword>
<dbReference type="AlphaFoldDB" id="A0A0R2HLG9"/>
<keyword evidence="5 9" id="KW-0808">Transferase</keyword>
<evidence type="ECO:0000313" key="12">
    <source>
        <dbReference type="Proteomes" id="UP000076405"/>
    </source>
</evidence>
<evidence type="ECO:0000256" key="4">
    <source>
        <dbReference type="ARBA" id="ARBA00022597"/>
    </source>
</evidence>
<evidence type="ECO:0000256" key="2">
    <source>
        <dbReference type="ARBA" id="ARBA00022448"/>
    </source>
</evidence>
<dbReference type="KEGG" id="pdm:ADU72_2039"/>
<dbReference type="Proteomes" id="UP000076244">
    <property type="component" value="Chromosome"/>
</dbReference>
<sequence length="161" mass="18373">MPVVLARIDSRLVHGVVVTDWYASLNPKRFMIIDDEISKDQTKKNTMRMAKPAGTGMSIIDTKTAIDHFKKGQYDSQRVFVLVKDPAVIINLIDAGIQIPKVDVGIIFMDTDKTKVSSYVALGKRDEHQLKEIQKRNVPVVLQYVPRDTEEPIEKYYKLIK</sequence>
<reference evidence="11 12" key="1">
    <citation type="journal article" date="2016" name="PLoS ONE">
        <title>The Identification of Novel Diagnostic Marker Genes for the Detection of Beer Spoiling Pediococcus damnosus Strains Using the BlAst Diagnostic Gene findEr.</title>
        <authorList>
            <person name="Behr J."/>
            <person name="Geissler A.J."/>
            <person name="Schmid J."/>
            <person name="Zehe A."/>
            <person name="Vogel R.F."/>
        </authorList>
    </citation>
    <scope>NUCLEOTIDE SEQUENCE [LARGE SCALE GENOMIC DNA]</scope>
    <source>
        <strain evidence="9 12">TMW 2.1533</strain>
        <strain evidence="10 11">TMW 2.1535</strain>
    </source>
</reference>
<keyword evidence="4" id="KW-0762">Sugar transport</keyword>
<dbReference type="EMBL" id="CP012288">
    <property type="protein sequence ID" value="AMV67960.1"/>
    <property type="molecule type" value="Genomic_DNA"/>
</dbReference>
<name>A0A0R2HLG9_9LACO</name>
<keyword evidence="2" id="KW-0813">Transport</keyword>
<dbReference type="GeneID" id="57277209"/>
<dbReference type="InterPro" id="IPR036667">
    <property type="entry name" value="PTS_IIB_sorbose-sp_sf"/>
</dbReference>
<evidence type="ECO:0000256" key="5">
    <source>
        <dbReference type="ARBA" id="ARBA00022679"/>
    </source>
</evidence>
<evidence type="ECO:0000313" key="11">
    <source>
        <dbReference type="Proteomes" id="UP000076244"/>
    </source>
</evidence>
<evidence type="ECO:0000256" key="3">
    <source>
        <dbReference type="ARBA" id="ARBA00022490"/>
    </source>
</evidence>
<dbReference type="InterPro" id="IPR004720">
    <property type="entry name" value="PTS_IIB_sorbose-sp"/>
</dbReference>
<dbReference type="OrthoDB" id="9788818at2"/>
<dbReference type="EC" id="2.7.1.69" evidence="9"/>
<keyword evidence="7" id="KW-0418">Kinase</keyword>
<proteinExistence type="predicted"/>
<comment type="subcellular location">
    <subcellularLocation>
        <location evidence="1">Cytoplasm</location>
    </subcellularLocation>
</comment>
<evidence type="ECO:0000259" key="8">
    <source>
        <dbReference type="PROSITE" id="PS51101"/>
    </source>
</evidence>
<keyword evidence="6" id="KW-0598">Phosphotransferase system</keyword>
<dbReference type="RefSeq" id="WP_056986145.1">
    <property type="nucleotide sequence ID" value="NZ_BAAAXI010000174.1"/>
</dbReference>
<dbReference type="SUPFAM" id="SSF52728">
    <property type="entry name" value="PTS IIb component"/>
    <property type="match status" value="1"/>
</dbReference>
<keyword evidence="3" id="KW-0963">Cytoplasm</keyword>
<evidence type="ECO:0000256" key="7">
    <source>
        <dbReference type="ARBA" id="ARBA00022777"/>
    </source>
</evidence>
<dbReference type="Pfam" id="PF03830">
    <property type="entry name" value="PTSIIB_sorb"/>
    <property type="match status" value="1"/>
</dbReference>
<gene>
    <name evidence="9" type="ORF">ADU70_0685</name>
    <name evidence="10" type="ORF">ADU72_2039</name>
</gene>
<protein>
    <submittedName>
        <fullName evidence="9">PTS system, mannose-specific IIB component</fullName>
        <ecNumber evidence="9">2.7.1.69</ecNumber>
    </submittedName>
</protein>
<dbReference type="GO" id="GO:0008982">
    <property type="term" value="F:protein-N(PI)-phosphohistidine-sugar phosphotransferase activity"/>
    <property type="evidence" value="ECO:0007669"/>
    <property type="project" value="InterPro"/>
</dbReference>
<evidence type="ECO:0000256" key="1">
    <source>
        <dbReference type="ARBA" id="ARBA00004496"/>
    </source>
</evidence>
<evidence type="ECO:0000256" key="6">
    <source>
        <dbReference type="ARBA" id="ARBA00022683"/>
    </source>
</evidence>
<evidence type="ECO:0000313" key="10">
    <source>
        <dbReference type="EMBL" id="AMV67960.1"/>
    </source>
</evidence>
<accession>A0A0R2HLG9</accession>
<organism evidence="9 12">
    <name type="scientific">Pediococcus damnosus</name>
    <dbReference type="NCBI Taxonomy" id="51663"/>
    <lineage>
        <taxon>Bacteria</taxon>
        <taxon>Bacillati</taxon>
        <taxon>Bacillota</taxon>
        <taxon>Bacilli</taxon>
        <taxon>Lactobacillales</taxon>
        <taxon>Lactobacillaceae</taxon>
        <taxon>Pediococcus</taxon>
    </lineage>
</organism>
<dbReference type="EMBL" id="CP012275">
    <property type="protein sequence ID" value="AMV62183.1"/>
    <property type="molecule type" value="Genomic_DNA"/>
</dbReference>
<dbReference type="GO" id="GO:0009401">
    <property type="term" value="P:phosphoenolpyruvate-dependent sugar phosphotransferase system"/>
    <property type="evidence" value="ECO:0007669"/>
    <property type="project" value="UniProtKB-KW"/>
</dbReference>
<dbReference type="Proteomes" id="UP000076405">
    <property type="component" value="Chromosome"/>
</dbReference>
<dbReference type="Gene3D" id="3.40.35.10">
    <property type="entry name" value="Phosphotransferase system, sorbose subfamily IIB component"/>
    <property type="match status" value="1"/>
</dbReference>
<dbReference type="PROSITE" id="PS51101">
    <property type="entry name" value="PTS_EIIB_TYPE_4"/>
    <property type="match status" value="1"/>
</dbReference>
<evidence type="ECO:0000313" key="9">
    <source>
        <dbReference type="EMBL" id="AMV62183.1"/>
    </source>
</evidence>
<dbReference type="GO" id="GO:0016301">
    <property type="term" value="F:kinase activity"/>
    <property type="evidence" value="ECO:0007669"/>
    <property type="project" value="UniProtKB-KW"/>
</dbReference>
<dbReference type="GO" id="GO:0005737">
    <property type="term" value="C:cytoplasm"/>
    <property type="evidence" value="ECO:0007669"/>
    <property type="project" value="UniProtKB-SubCell"/>
</dbReference>